<accession>A0A9P4TZ34</accession>
<comment type="subcellular location">
    <subcellularLocation>
        <location evidence="1">Membrane</location>
        <topology evidence="1">Multi-pass membrane protein</topology>
    </subcellularLocation>
</comment>
<dbReference type="PANTHER" id="PTHR13018:SF20">
    <property type="entry name" value="SPORULATION-SPECIFIC PROTEIN 75"/>
    <property type="match status" value="1"/>
</dbReference>
<feature type="compositionally biased region" description="Low complexity" evidence="7">
    <location>
        <begin position="450"/>
        <end position="461"/>
    </location>
</feature>
<keyword evidence="3" id="KW-0813">Transport</keyword>
<dbReference type="InterPro" id="IPR027815">
    <property type="entry name" value="CSC1/OSCA1-like_cyt"/>
</dbReference>
<dbReference type="EMBL" id="MU007038">
    <property type="protein sequence ID" value="KAF2430492.1"/>
    <property type="molecule type" value="Genomic_DNA"/>
</dbReference>
<dbReference type="Pfam" id="PF02714">
    <property type="entry name" value="RSN1_7TM"/>
    <property type="match status" value="1"/>
</dbReference>
<feature type="region of interest" description="Disordered" evidence="7">
    <location>
        <begin position="1069"/>
        <end position="1208"/>
    </location>
</feature>
<evidence type="ECO:0000259" key="9">
    <source>
        <dbReference type="Pfam" id="PF02714"/>
    </source>
</evidence>
<feature type="region of interest" description="Disordered" evidence="7">
    <location>
        <begin position="492"/>
        <end position="512"/>
    </location>
</feature>
<organism evidence="13 14">
    <name type="scientific">Tothia fuscella</name>
    <dbReference type="NCBI Taxonomy" id="1048955"/>
    <lineage>
        <taxon>Eukaryota</taxon>
        <taxon>Fungi</taxon>
        <taxon>Dikarya</taxon>
        <taxon>Ascomycota</taxon>
        <taxon>Pezizomycotina</taxon>
        <taxon>Dothideomycetes</taxon>
        <taxon>Pleosporomycetidae</taxon>
        <taxon>Venturiales</taxon>
        <taxon>Cylindrosympodiaceae</taxon>
        <taxon>Tothia</taxon>
    </lineage>
</organism>
<feature type="compositionally biased region" description="Basic residues" evidence="7">
    <location>
        <begin position="1197"/>
        <end position="1207"/>
    </location>
</feature>
<feature type="domain" description="CSC1/OSCA1-like N-terminal transmembrane" evidence="11">
    <location>
        <begin position="23"/>
        <end position="173"/>
    </location>
</feature>
<evidence type="ECO:0000259" key="10">
    <source>
        <dbReference type="Pfam" id="PF12621"/>
    </source>
</evidence>
<evidence type="ECO:0000256" key="7">
    <source>
        <dbReference type="SAM" id="MobiDB-lite"/>
    </source>
</evidence>
<feature type="transmembrane region" description="Helical" evidence="8">
    <location>
        <begin position="1017"/>
        <end position="1040"/>
    </location>
</feature>
<dbReference type="InterPro" id="IPR022257">
    <property type="entry name" value="PHM7_ext"/>
</dbReference>
<feature type="transmembrane region" description="Helical" evidence="8">
    <location>
        <begin position="104"/>
        <end position="123"/>
    </location>
</feature>
<evidence type="ECO:0000256" key="3">
    <source>
        <dbReference type="ARBA" id="ARBA00022448"/>
    </source>
</evidence>
<dbReference type="Pfam" id="PF13967">
    <property type="entry name" value="RSN1_TM"/>
    <property type="match status" value="1"/>
</dbReference>
<gene>
    <name evidence="13" type="ORF">EJ08DRAFT_670416</name>
</gene>
<feature type="domain" description="10TM putative phosphate transporter extracellular tail" evidence="10">
    <location>
        <begin position="1228"/>
        <end position="1298"/>
    </location>
</feature>
<feature type="domain" description="CSC1/OSCA1-like cytosolic" evidence="12">
    <location>
        <begin position="613"/>
        <end position="721"/>
    </location>
</feature>
<dbReference type="InterPro" id="IPR045122">
    <property type="entry name" value="Csc1-like"/>
</dbReference>
<evidence type="ECO:0000259" key="11">
    <source>
        <dbReference type="Pfam" id="PF13967"/>
    </source>
</evidence>
<dbReference type="GO" id="GO:0005886">
    <property type="term" value="C:plasma membrane"/>
    <property type="evidence" value="ECO:0007669"/>
    <property type="project" value="TreeGrafter"/>
</dbReference>
<keyword evidence="6 8" id="KW-0472">Membrane</keyword>
<evidence type="ECO:0000256" key="5">
    <source>
        <dbReference type="ARBA" id="ARBA00022989"/>
    </source>
</evidence>
<dbReference type="Proteomes" id="UP000800235">
    <property type="component" value="Unassembled WGS sequence"/>
</dbReference>
<keyword evidence="5 8" id="KW-1133">Transmembrane helix</keyword>
<feature type="compositionally biased region" description="Basic and acidic residues" evidence="7">
    <location>
        <begin position="1088"/>
        <end position="1111"/>
    </location>
</feature>
<feature type="transmembrane region" description="Helical" evidence="8">
    <location>
        <begin position="789"/>
        <end position="809"/>
    </location>
</feature>
<evidence type="ECO:0000256" key="4">
    <source>
        <dbReference type="ARBA" id="ARBA00022692"/>
    </source>
</evidence>
<feature type="domain" description="CSC1/OSCA1-like 7TM region" evidence="9">
    <location>
        <begin position="734"/>
        <end position="1007"/>
    </location>
</feature>
<evidence type="ECO:0000259" key="12">
    <source>
        <dbReference type="Pfam" id="PF14703"/>
    </source>
</evidence>
<evidence type="ECO:0000256" key="8">
    <source>
        <dbReference type="SAM" id="Phobius"/>
    </source>
</evidence>
<feature type="transmembrane region" description="Helical" evidence="8">
    <location>
        <begin position="937"/>
        <end position="968"/>
    </location>
</feature>
<feature type="region of interest" description="Disordered" evidence="7">
    <location>
        <begin position="269"/>
        <end position="289"/>
    </location>
</feature>
<evidence type="ECO:0000256" key="2">
    <source>
        <dbReference type="ARBA" id="ARBA00007779"/>
    </source>
</evidence>
<dbReference type="InterPro" id="IPR032880">
    <property type="entry name" value="CSC1/OSCA1-like_N"/>
</dbReference>
<feature type="transmembrane region" description="Helical" evidence="8">
    <location>
        <begin position="735"/>
        <end position="757"/>
    </location>
</feature>
<dbReference type="Pfam" id="PF14703">
    <property type="entry name" value="PHM7_cyt"/>
    <property type="match status" value="2"/>
</dbReference>
<feature type="compositionally biased region" description="Polar residues" evidence="7">
    <location>
        <begin position="492"/>
        <end position="509"/>
    </location>
</feature>
<feature type="region of interest" description="Disordered" evidence="7">
    <location>
        <begin position="394"/>
        <end position="466"/>
    </location>
</feature>
<evidence type="ECO:0000313" key="14">
    <source>
        <dbReference type="Proteomes" id="UP000800235"/>
    </source>
</evidence>
<evidence type="ECO:0000256" key="1">
    <source>
        <dbReference type="ARBA" id="ARBA00004141"/>
    </source>
</evidence>
<comment type="caution">
    <text evidence="13">The sequence shown here is derived from an EMBL/GenBank/DDBJ whole genome shotgun (WGS) entry which is preliminary data.</text>
</comment>
<feature type="transmembrane region" description="Helical" evidence="8">
    <location>
        <begin position="152"/>
        <end position="171"/>
    </location>
</feature>
<keyword evidence="14" id="KW-1185">Reference proteome</keyword>
<dbReference type="OrthoDB" id="1076608at2759"/>
<dbReference type="PANTHER" id="PTHR13018">
    <property type="entry name" value="PROBABLE MEMBRANE PROTEIN DUF221-RELATED"/>
    <property type="match status" value="1"/>
</dbReference>
<dbReference type="GO" id="GO:0005227">
    <property type="term" value="F:calcium-activated cation channel activity"/>
    <property type="evidence" value="ECO:0007669"/>
    <property type="project" value="InterPro"/>
</dbReference>
<protein>
    <submittedName>
        <fullName evidence="13">DUF221-domain-containing protein</fullName>
    </submittedName>
</protein>
<sequence>MVNTTDPNAGKAATQSGQTIQTFLGSLGSAFVLFGVQFMVFYLLKNKFIRIYRPKTFLVPAKDRTTPPPEGFWRWIVPVFKTSNAVLISKCGLDAYFFLRFLRMLLKIFIPAAIVILPVLIPINNELVGKEDVHGLDRLGWQNFDPAHTGRLWAHLLLAILILVWTCYVIYDELRGYIRVRQAYLTSPQHRLRASATTVLVTAIPRKWLTYEALDGLYDVFPGGIRNIWINRNFDELNEKVKERDQLALMLENAETALIRNAKKAAMKMKEKEEKAAGKQRSKDEKKMIADQKDAEALEMAGQPGLSSGNPHQAHTVDEALGDASDDELGKVESPDAARLPMEALGRGVDAVRVGFGAMGQGIAGFGKKLVGGVTEAPKYFDDRLNRAYEGAGFAYDGSQGHAPVDPGRGRSGTGESQRTVDSQRRRLVPTQSNPARAYQDTTPETEYGASSQVSASVSPQIGGNPPQNIHETGISQPTSAVHQYKNSLNSIPTPIVQNPYKTSPQQSKAPGHMDWTSNGGFMQEAPTRGWKVWKDSHGIVLPSPEPKEREDAELKAATAMVEPEIEPVKVSPWEKTLGLFSSKKDNESIKEEYPIAFNEVFMDDKGAESEPEWKKYLKEGERDTTRLRLFSWMPHLPSWTFIGKKVDTIYYCRKELARLNLEIEQDQSEPEKFPLMNSAFIQFNHQIAAHMACQSVSHHVPNQMAPRTVEIAPGDVIWDNLSVKWWERFVRQGVVIVLIAGLILAWAVPVSAAGFLSNLTQLQNSLGGKPFGWIGNIPPWLKSGLQGVLPALFVAILFALLPIILRFLAKQQGVPTGMAVELKVQNYYFAFSFVQLFVIVTISKSLIEVAKQISANPIKAPELLATNIPKTSNFFFSYLLLQAFTISAGSLAQIMELVKWFILRPISDNTARQKFERQLQLPEVKWGTFFPVYTNLACIGLIFSVIAPLVMVFNIITFSMFWVAYRYQTLYVSAFKFDTGGLLFPKAVNQLFTGIYVMELGLIGLFLLVQDANSKVACLPQAIIMLVCLIFTVLFHFLLNYTFAPLYRYMPITLEDDAVRRDEEFERAQSKRWADTQGNEEEDIEDRLERQEQQDQVDEKHAESIELENIKKRRSNHLTPGASGGGLARMGNMMSPRSVASWADRAHRRKSTHHDAGSRSPSHSNIPFSKRRSAHPNRASTLGLPIPTSDLEHGLPHTKSHKHHHGQAAVGDALFGGFSDEIEDLTAEERDMLVQRAFQHEALRARRPVIWIPRDDLGISDDEIRRTQAFSNNIWISNEFTGLDRKARVVYKRAPPDFSEVDLIEL</sequence>
<evidence type="ECO:0000256" key="6">
    <source>
        <dbReference type="ARBA" id="ARBA00023136"/>
    </source>
</evidence>
<evidence type="ECO:0000313" key="13">
    <source>
        <dbReference type="EMBL" id="KAF2430492.1"/>
    </source>
</evidence>
<dbReference type="Pfam" id="PF12621">
    <property type="entry name" value="PHM7_ext"/>
    <property type="match status" value="1"/>
</dbReference>
<feature type="transmembrane region" description="Helical" evidence="8">
    <location>
        <begin position="875"/>
        <end position="895"/>
    </location>
</feature>
<feature type="transmembrane region" description="Helical" evidence="8">
    <location>
        <begin position="829"/>
        <end position="848"/>
    </location>
</feature>
<proteinExistence type="inferred from homology"/>
<keyword evidence="4 8" id="KW-0812">Transmembrane</keyword>
<feature type="compositionally biased region" description="Polar residues" evidence="7">
    <location>
        <begin position="430"/>
        <end position="445"/>
    </location>
</feature>
<feature type="transmembrane region" description="Helical" evidence="8">
    <location>
        <begin position="988"/>
        <end position="1010"/>
    </location>
</feature>
<reference evidence="13" key="1">
    <citation type="journal article" date="2020" name="Stud. Mycol.">
        <title>101 Dothideomycetes genomes: a test case for predicting lifestyles and emergence of pathogens.</title>
        <authorList>
            <person name="Haridas S."/>
            <person name="Albert R."/>
            <person name="Binder M."/>
            <person name="Bloem J."/>
            <person name="Labutti K."/>
            <person name="Salamov A."/>
            <person name="Andreopoulos B."/>
            <person name="Baker S."/>
            <person name="Barry K."/>
            <person name="Bills G."/>
            <person name="Bluhm B."/>
            <person name="Cannon C."/>
            <person name="Castanera R."/>
            <person name="Culley D."/>
            <person name="Daum C."/>
            <person name="Ezra D."/>
            <person name="Gonzalez J."/>
            <person name="Henrissat B."/>
            <person name="Kuo A."/>
            <person name="Liang C."/>
            <person name="Lipzen A."/>
            <person name="Lutzoni F."/>
            <person name="Magnuson J."/>
            <person name="Mondo S."/>
            <person name="Nolan M."/>
            <person name="Ohm R."/>
            <person name="Pangilinan J."/>
            <person name="Park H.-J."/>
            <person name="Ramirez L."/>
            <person name="Alfaro M."/>
            <person name="Sun H."/>
            <person name="Tritt A."/>
            <person name="Yoshinaga Y."/>
            <person name="Zwiers L.-H."/>
            <person name="Turgeon B."/>
            <person name="Goodwin S."/>
            <person name="Spatafora J."/>
            <person name="Crous P."/>
            <person name="Grigoriev I."/>
        </authorList>
    </citation>
    <scope>NUCLEOTIDE SEQUENCE</scope>
    <source>
        <strain evidence="13">CBS 130266</strain>
    </source>
</reference>
<dbReference type="InterPro" id="IPR003864">
    <property type="entry name" value="CSC1/OSCA1-like_7TM"/>
</dbReference>
<comment type="similarity">
    <text evidence="2">Belongs to the CSC1 (TC 1.A.17) family.</text>
</comment>
<name>A0A9P4TZ34_9PEZI</name>
<feature type="domain" description="CSC1/OSCA1-like cytosolic" evidence="12">
    <location>
        <begin position="197"/>
        <end position="266"/>
    </location>
</feature>
<feature type="transmembrane region" description="Helical" evidence="8">
    <location>
        <begin position="20"/>
        <end position="44"/>
    </location>
</feature>